<feature type="region of interest" description="Disordered" evidence="1">
    <location>
        <begin position="456"/>
        <end position="478"/>
    </location>
</feature>
<sequence>MEFRVLSQCSDYPKSSVQRDIPKAGSRFSVCEAVFTFPQLPLPSASLRWARLGWAIRADGAREAGLAAATVHHALIQGEMNSSEVTRSKDGVPQWNGDASTYQEYEEQALQWEQSIPYHKRYLAGPKLVAELSGPARKHVTGKRPQWLSFNGGVQHLLEHLRECLGRPTISELTEFLNRYFRQSRRKKFETMNTYITRKTEVYHRARQALARVQKFYGQSVSIIMVSQMKKSELIEALRKQGETPPEKWGVVELRARVLQIYEERGIPTKKNQRTDMREMVVQLNKASSRKNTLQQHCRDLGIPVTGNETKPQLQKAAVIRIYEKSTPDPMDPVGFGKAAALTYAEIRSDTQYCNWVRTTWKEDPQGCCPQLGRLAQWLIAEERKMFDSKDAEILPVKTQGYHHDEPTPMVTPAPTRVRVKQESAASSAGSANSSTAVMEMMGILTETVKELKEEVAELSSQKRAHKTPGSDDSFTKI</sequence>
<protein>
    <submittedName>
        <fullName evidence="2">Uncharacterized protein</fullName>
    </submittedName>
</protein>
<name>A0ABP0SYV7_9DINO</name>
<dbReference type="Proteomes" id="UP001642484">
    <property type="component" value="Unassembled WGS sequence"/>
</dbReference>
<evidence type="ECO:0000256" key="1">
    <source>
        <dbReference type="SAM" id="MobiDB-lite"/>
    </source>
</evidence>
<proteinExistence type="predicted"/>
<evidence type="ECO:0000313" key="2">
    <source>
        <dbReference type="EMBL" id="CAK9117375.1"/>
    </source>
</evidence>
<keyword evidence="3" id="KW-1185">Reference proteome</keyword>
<gene>
    <name evidence="2" type="ORF">CCMP2556_LOCUS54714</name>
</gene>
<reference evidence="2 3" key="1">
    <citation type="submission" date="2024-02" db="EMBL/GenBank/DDBJ databases">
        <authorList>
            <person name="Chen Y."/>
            <person name="Shah S."/>
            <person name="Dougan E. K."/>
            <person name="Thang M."/>
            <person name="Chan C."/>
        </authorList>
    </citation>
    <scope>NUCLEOTIDE SEQUENCE [LARGE SCALE GENOMIC DNA]</scope>
</reference>
<comment type="caution">
    <text evidence="2">The sequence shown here is derived from an EMBL/GenBank/DDBJ whole genome shotgun (WGS) entry which is preliminary data.</text>
</comment>
<evidence type="ECO:0000313" key="3">
    <source>
        <dbReference type="Proteomes" id="UP001642484"/>
    </source>
</evidence>
<organism evidence="2 3">
    <name type="scientific">Durusdinium trenchii</name>
    <dbReference type="NCBI Taxonomy" id="1381693"/>
    <lineage>
        <taxon>Eukaryota</taxon>
        <taxon>Sar</taxon>
        <taxon>Alveolata</taxon>
        <taxon>Dinophyceae</taxon>
        <taxon>Suessiales</taxon>
        <taxon>Symbiodiniaceae</taxon>
        <taxon>Durusdinium</taxon>
    </lineage>
</organism>
<accession>A0ABP0SYV7</accession>
<dbReference type="EMBL" id="CAXAMN010028683">
    <property type="protein sequence ID" value="CAK9117375.1"/>
    <property type="molecule type" value="Genomic_DNA"/>
</dbReference>